<dbReference type="Pfam" id="PF00440">
    <property type="entry name" value="TetR_N"/>
    <property type="match status" value="1"/>
</dbReference>
<protein>
    <submittedName>
        <fullName evidence="6">TetR/AcrR family transcriptional regulator</fullName>
    </submittedName>
</protein>
<evidence type="ECO:0000313" key="6">
    <source>
        <dbReference type="EMBL" id="HHY28701.1"/>
    </source>
</evidence>
<name>A0A7C6Z721_9FIRM</name>
<sequence length="196" mass="22381">MPRFSDAEKEIIKGKLLAEGERLFVSYGVKKVTVDDLVQATGIAKGSFYAFYTNKEHLYMDIIEQCQMKLWQELDDFLENHNDLKPKELTKQSFCRMLNGVKDYPILVKTDSSVISYLQRKLPQDVLAAHVFEDSKALAKLQEYGVLFAYELPVVAKALQALYVAIAYLQQEGSDHDVVINLMLDSLIEQIVRDNP</sequence>
<dbReference type="GO" id="GO:0003677">
    <property type="term" value="F:DNA binding"/>
    <property type="evidence" value="ECO:0007669"/>
    <property type="project" value="UniProtKB-UniRule"/>
</dbReference>
<dbReference type="Gene3D" id="1.10.357.10">
    <property type="entry name" value="Tetracycline Repressor, domain 2"/>
    <property type="match status" value="1"/>
</dbReference>
<accession>A0A7C6Z721</accession>
<dbReference type="PANTHER" id="PTHR47506:SF3">
    <property type="entry name" value="HTH-TYPE TRANSCRIPTIONAL REGULATOR LMRA"/>
    <property type="match status" value="1"/>
</dbReference>
<evidence type="ECO:0000256" key="1">
    <source>
        <dbReference type="ARBA" id="ARBA00023015"/>
    </source>
</evidence>
<dbReference type="SUPFAM" id="SSF46689">
    <property type="entry name" value="Homeodomain-like"/>
    <property type="match status" value="1"/>
</dbReference>
<organism evidence="6 7">
    <name type="scientific">Desulfitobacterium dehalogenans</name>
    <dbReference type="NCBI Taxonomy" id="36854"/>
    <lineage>
        <taxon>Bacteria</taxon>
        <taxon>Bacillati</taxon>
        <taxon>Bacillota</taxon>
        <taxon>Clostridia</taxon>
        <taxon>Eubacteriales</taxon>
        <taxon>Desulfitobacteriaceae</taxon>
        <taxon>Desulfitobacterium</taxon>
    </lineage>
</organism>
<evidence type="ECO:0000256" key="3">
    <source>
        <dbReference type="ARBA" id="ARBA00023163"/>
    </source>
</evidence>
<comment type="caution">
    <text evidence="6">The sequence shown here is derived from an EMBL/GenBank/DDBJ whole genome shotgun (WGS) entry which is preliminary data.</text>
</comment>
<evidence type="ECO:0000313" key="7">
    <source>
        <dbReference type="Proteomes" id="UP000553059"/>
    </source>
</evidence>
<evidence type="ECO:0000256" key="4">
    <source>
        <dbReference type="PROSITE-ProRule" id="PRU00335"/>
    </source>
</evidence>
<dbReference type="InterPro" id="IPR009057">
    <property type="entry name" value="Homeodomain-like_sf"/>
</dbReference>
<evidence type="ECO:0000256" key="2">
    <source>
        <dbReference type="ARBA" id="ARBA00023125"/>
    </source>
</evidence>
<feature type="DNA-binding region" description="H-T-H motif" evidence="4">
    <location>
        <begin position="33"/>
        <end position="52"/>
    </location>
</feature>
<proteinExistence type="predicted"/>
<gene>
    <name evidence="6" type="ORF">GX523_18535</name>
</gene>
<dbReference type="PANTHER" id="PTHR47506">
    <property type="entry name" value="TRANSCRIPTIONAL REGULATORY PROTEIN"/>
    <property type="match status" value="1"/>
</dbReference>
<keyword evidence="3" id="KW-0804">Transcription</keyword>
<dbReference type="AlphaFoldDB" id="A0A7C6Z721"/>
<dbReference type="Proteomes" id="UP000553059">
    <property type="component" value="Unassembled WGS sequence"/>
</dbReference>
<dbReference type="PROSITE" id="PS50977">
    <property type="entry name" value="HTH_TETR_2"/>
    <property type="match status" value="1"/>
</dbReference>
<keyword evidence="1" id="KW-0805">Transcription regulation</keyword>
<feature type="domain" description="HTH tetR-type" evidence="5">
    <location>
        <begin position="10"/>
        <end position="70"/>
    </location>
</feature>
<evidence type="ECO:0000259" key="5">
    <source>
        <dbReference type="PROSITE" id="PS50977"/>
    </source>
</evidence>
<keyword evidence="2 4" id="KW-0238">DNA-binding</keyword>
<dbReference type="InterPro" id="IPR001647">
    <property type="entry name" value="HTH_TetR"/>
</dbReference>
<dbReference type="EMBL" id="DUTF01000396">
    <property type="protein sequence ID" value="HHY28701.1"/>
    <property type="molecule type" value="Genomic_DNA"/>
</dbReference>
<reference evidence="6 7" key="1">
    <citation type="journal article" date="2020" name="Biotechnol. Biofuels">
        <title>New insights from the biogas microbiome by comprehensive genome-resolved metagenomics of nearly 1600 species originating from multiple anaerobic digesters.</title>
        <authorList>
            <person name="Campanaro S."/>
            <person name="Treu L."/>
            <person name="Rodriguez-R L.M."/>
            <person name="Kovalovszki A."/>
            <person name="Ziels R.M."/>
            <person name="Maus I."/>
            <person name="Zhu X."/>
            <person name="Kougias P.G."/>
            <person name="Basile A."/>
            <person name="Luo G."/>
            <person name="Schluter A."/>
            <person name="Konstantinidis K.T."/>
            <person name="Angelidaki I."/>
        </authorList>
    </citation>
    <scope>NUCLEOTIDE SEQUENCE [LARGE SCALE GENOMIC DNA]</scope>
    <source>
        <strain evidence="6">AS05jafATM_4</strain>
    </source>
</reference>